<evidence type="ECO:0000313" key="2">
    <source>
        <dbReference type="Proteomes" id="UP000829829"/>
    </source>
</evidence>
<evidence type="ECO:0000313" key="1">
    <source>
        <dbReference type="EMBL" id="UOG55426.1"/>
    </source>
</evidence>
<dbReference type="InterPro" id="IPR052918">
    <property type="entry name" value="Motility_Chemotaxis_Reg"/>
</dbReference>
<organism evidence="1 2">
    <name type="scientific">Leptospira noguchii</name>
    <dbReference type="NCBI Taxonomy" id="28182"/>
    <lineage>
        <taxon>Bacteria</taxon>
        <taxon>Pseudomonadati</taxon>
        <taxon>Spirochaetota</taxon>
        <taxon>Spirochaetia</taxon>
        <taxon>Leptospirales</taxon>
        <taxon>Leptospiraceae</taxon>
        <taxon>Leptospira</taxon>
    </lineage>
</organism>
<dbReference type="AlphaFoldDB" id="A0A9Q8RMJ7"/>
<proteinExistence type="predicted"/>
<dbReference type="EMBL" id="CP091957">
    <property type="protein sequence ID" value="UOG55426.1"/>
    <property type="molecule type" value="Genomic_DNA"/>
</dbReference>
<dbReference type="PANTHER" id="PTHR35580">
    <property type="entry name" value="CELL SURFACE GLYCOPROTEIN (S-LAYER PROTEIN)-LIKE PROTEIN"/>
    <property type="match status" value="1"/>
</dbReference>
<gene>
    <name evidence="1" type="ORF">MAL03_10910</name>
</gene>
<sequence length="476" mass="52797">MFQIYIFIFVFTFFQNCNFANMLGIPRPESDGLWMQFVFRENAEIIHIDHFPEENGIEEEREEAKNFELKQTIITGVPHANTNNKSITVDENGFIYVAGDTNGELYIARNIGMRDLTIIKYDSRMNQIWAKQIGNAGVVLEAKGIAVDRNGNVFVTGITNGNFPRALSGRQDLFLIKFGSNGNLIWSEQKGYRNGRIIPNAITIDRSGSSYIVGETDSFSGNSQIGHYGFIIKFKWDGGEDWRRHVNIQNTRSHPTGVAFDRTTNSVFMVGHGTANYLNGTTQGIGTENLFIYNYDEYGNRHYFTQLGSALRSVTNCHVTIDPFGNILVGAKSDARFDPLLGGNNFLGTILKHNIQTNNQEWIRQFGPIDNQAVTEINGITTDENGNIYTIGYSTGNVLDDGRIGSIGRSDVFLAKHDSSGQIEFIRRIATPGATITASGISSDSRGNTYGLGHTNSSINGSPLLGSQGAFIVRYR</sequence>
<reference evidence="1" key="1">
    <citation type="submission" date="2022-02" db="EMBL/GenBank/DDBJ databases">
        <title>The genetically variable rfb locus in Leptospira is a mobile cassette and a molecular signature of serovar identity.</title>
        <authorList>
            <person name="Nieves C."/>
            <person name="Vincent A.T."/>
            <person name="Zarantonelli L."/>
            <person name="Picardeau M."/>
            <person name="Veyrier F.J."/>
            <person name="Buschiazzo A."/>
        </authorList>
    </citation>
    <scope>NUCLEOTIDE SEQUENCE</scope>
    <source>
        <strain evidence="1">IP1512017</strain>
    </source>
</reference>
<dbReference type="InterPro" id="IPR010620">
    <property type="entry name" value="SBBP_repeat"/>
</dbReference>
<dbReference type="Gene3D" id="2.120.10.30">
    <property type="entry name" value="TolB, C-terminal domain"/>
    <property type="match status" value="1"/>
</dbReference>
<protein>
    <submittedName>
        <fullName evidence="1">SBBP repeat-containing protein</fullName>
    </submittedName>
</protein>
<dbReference type="Pfam" id="PF06739">
    <property type="entry name" value="SBBP"/>
    <property type="match status" value="5"/>
</dbReference>
<name>A0A9Q8RMJ7_9LEPT</name>
<dbReference type="NCBIfam" id="NF047494">
    <property type="entry name" value="Lepto_SBBP_lipo"/>
    <property type="match status" value="1"/>
</dbReference>
<accession>A0A9Q8RMJ7</accession>
<dbReference type="RefSeq" id="WP_141599514.1">
    <property type="nucleotide sequence ID" value="NZ_CP091953.1"/>
</dbReference>
<dbReference type="SUPFAM" id="SSF101898">
    <property type="entry name" value="NHL repeat"/>
    <property type="match status" value="1"/>
</dbReference>
<dbReference type="PANTHER" id="PTHR35580:SF1">
    <property type="entry name" value="PHYTASE-LIKE DOMAIN-CONTAINING PROTEIN"/>
    <property type="match status" value="1"/>
</dbReference>
<dbReference type="Proteomes" id="UP000829829">
    <property type="component" value="Chromosome 1"/>
</dbReference>
<dbReference type="InterPro" id="IPR011042">
    <property type="entry name" value="6-blade_b-propeller_TolB-like"/>
</dbReference>